<evidence type="ECO:0000313" key="3">
    <source>
        <dbReference type="EMBL" id="PZQ99695.1"/>
    </source>
</evidence>
<feature type="signal peptide" evidence="2">
    <location>
        <begin position="1"/>
        <end position="42"/>
    </location>
</feature>
<feature type="chain" id="PRO_5016092974" evidence="2">
    <location>
        <begin position="43"/>
        <end position="345"/>
    </location>
</feature>
<dbReference type="GO" id="GO:0016020">
    <property type="term" value="C:membrane"/>
    <property type="evidence" value="ECO:0007669"/>
    <property type="project" value="InterPro"/>
</dbReference>
<evidence type="ECO:0000256" key="2">
    <source>
        <dbReference type="SAM" id="SignalP"/>
    </source>
</evidence>
<dbReference type="Proteomes" id="UP000248975">
    <property type="component" value="Unassembled WGS sequence"/>
</dbReference>
<keyword evidence="1" id="KW-0812">Transmembrane</keyword>
<proteinExistence type="predicted"/>
<feature type="transmembrane region" description="Helical" evidence="1">
    <location>
        <begin position="255"/>
        <end position="276"/>
    </location>
</feature>
<feature type="transmembrane region" description="Helical" evidence="1">
    <location>
        <begin position="282"/>
        <end position="304"/>
    </location>
</feature>
<comment type="caution">
    <text evidence="3">The sequence shown here is derived from an EMBL/GenBank/DDBJ whole genome shotgun (WGS) entry which is preliminary data.</text>
</comment>
<organism evidence="3 4">
    <name type="scientific">Cereibacter sphaeroides</name>
    <name type="common">Rhodobacter sphaeroides</name>
    <dbReference type="NCBI Taxonomy" id="1063"/>
    <lineage>
        <taxon>Bacteria</taxon>
        <taxon>Pseudomonadati</taxon>
        <taxon>Pseudomonadota</taxon>
        <taxon>Alphaproteobacteria</taxon>
        <taxon>Rhodobacterales</taxon>
        <taxon>Paracoccaceae</taxon>
        <taxon>Cereibacter</taxon>
    </lineage>
</organism>
<feature type="transmembrane region" description="Helical" evidence="1">
    <location>
        <begin position="324"/>
        <end position="344"/>
    </location>
</feature>
<reference evidence="3 4" key="1">
    <citation type="submission" date="2017-08" db="EMBL/GenBank/DDBJ databases">
        <title>Infants hospitalized years apart are colonized by the same room-sourced microbial strains.</title>
        <authorList>
            <person name="Brooks B."/>
            <person name="Olm M.R."/>
            <person name="Firek B.A."/>
            <person name="Baker R."/>
            <person name="Thomas B.C."/>
            <person name="Morowitz M.J."/>
            <person name="Banfield J.F."/>
        </authorList>
    </citation>
    <scope>NUCLEOTIDE SEQUENCE [LARGE SCALE GENOMIC DNA]</scope>
    <source>
        <strain evidence="3">S2_003_000_R2_11</strain>
    </source>
</reference>
<protein>
    <submittedName>
        <fullName evidence="3">Uncharacterized protein</fullName>
    </submittedName>
</protein>
<keyword evidence="1" id="KW-1133">Transmembrane helix</keyword>
<dbReference type="Gene3D" id="2.70.170.10">
    <property type="entry name" value="Neurotransmitter-gated ion-channel ligand-binding domain"/>
    <property type="match status" value="1"/>
</dbReference>
<name>A0A2W5SK25_CERSP</name>
<dbReference type="GO" id="GO:0005230">
    <property type="term" value="F:extracellular ligand-gated monoatomic ion channel activity"/>
    <property type="evidence" value="ECO:0007669"/>
    <property type="project" value="InterPro"/>
</dbReference>
<evidence type="ECO:0000256" key="1">
    <source>
        <dbReference type="SAM" id="Phobius"/>
    </source>
</evidence>
<dbReference type="InterPro" id="IPR036734">
    <property type="entry name" value="Neur_chan_lig-bd_sf"/>
</dbReference>
<dbReference type="EMBL" id="QFQS01000001">
    <property type="protein sequence ID" value="PZQ99695.1"/>
    <property type="molecule type" value="Genomic_DNA"/>
</dbReference>
<gene>
    <name evidence="3" type="ORF">DI533_03285</name>
</gene>
<dbReference type="AlphaFoldDB" id="A0A2W5SK25"/>
<feature type="transmembrane region" description="Helical" evidence="1">
    <location>
        <begin position="223"/>
        <end position="243"/>
    </location>
</feature>
<accession>A0A2W5SK25</accession>
<evidence type="ECO:0000313" key="4">
    <source>
        <dbReference type="Proteomes" id="UP000248975"/>
    </source>
</evidence>
<sequence length="345" mass="37860">MGCMVRMIFGFLARRFRAIGLRGFLAVMAALLSALVVQQTQAQATGAAPVTCRVGVNVEDLYELDMARDTFGAVIWVWSVCPQPGLTPLETISFPTAAAGLNMGQIGTEDAGTEGYYAARRVQGTFRYNWNMRQYPFDHQLIVIPIDENRYGANRMVFEPDTTESFLTPDIRGRLTEWQVSDIVLTTAVSEEESTYGMPGAENARFARMDVSFSLERQQVLTFLKLTAGVYAGVFIALLSFFYDPNDKSAFGGKLGLLVGVLFAVLVNMRSADLVIGDTDQITLVTMIHLVTLGLIVVLAIVALRDRRHSEKGHVLRHPDYPTLAVVGSVYVLIVGGLILHAALT</sequence>
<keyword evidence="1" id="KW-0472">Membrane</keyword>
<keyword evidence="2" id="KW-0732">Signal</keyword>